<accession>K1YD91</accession>
<comment type="caution">
    <text evidence="1">The sequence shown here is derived from an EMBL/GenBank/DDBJ whole genome shotgun (WGS) entry which is preliminary data.</text>
</comment>
<evidence type="ECO:0000313" key="1">
    <source>
        <dbReference type="EMBL" id="EKD30198.1"/>
    </source>
</evidence>
<dbReference type="EMBL" id="AMFJ01034122">
    <property type="protein sequence ID" value="EKD30198.1"/>
    <property type="molecule type" value="Genomic_DNA"/>
</dbReference>
<organism evidence="1">
    <name type="scientific">uncultured bacterium</name>
    <name type="common">gcode 4</name>
    <dbReference type="NCBI Taxonomy" id="1234023"/>
    <lineage>
        <taxon>Bacteria</taxon>
        <taxon>environmental samples</taxon>
    </lineage>
</organism>
<protein>
    <submittedName>
        <fullName evidence="1">Uncharacterized protein</fullName>
    </submittedName>
</protein>
<reference evidence="1" key="1">
    <citation type="journal article" date="2012" name="Science">
        <title>Fermentation, hydrogen, and sulfur metabolism in multiple uncultivated bacterial phyla.</title>
        <authorList>
            <person name="Wrighton K.C."/>
            <person name="Thomas B.C."/>
            <person name="Sharon I."/>
            <person name="Miller C.S."/>
            <person name="Castelle C.J."/>
            <person name="VerBerkmoes N.C."/>
            <person name="Wilkins M.J."/>
            <person name="Hettich R.L."/>
            <person name="Lipton M.S."/>
            <person name="Williams K.H."/>
            <person name="Long P.E."/>
            <person name="Banfield J.F."/>
        </authorList>
    </citation>
    <scope>NUCLEOTIDE SEQUENCE [LARGE SCALE GENOMIC DNA]</scope>
</reference>
<proteinExistence type="predicted"/>
<sequence length="224" mass="25291">MELVLVHIFQTPVDREVSDGTGFDEFAGDDERRKVGFREISVVHRVFLGSLGGTHPFFIVPSAGFLGDSSSRFDYFDLTFEFIINSATDGREGIDILEFDTIIENSFTRFSDGYIHVASELPFLHVSIGCSAPSHKFLEFFEIPDNVFFGTEIRFGDNLHKRASGTVVITKRFIPGVDELSRVGFDVHSFDFKTFYFVSDKRTNNPVLNNRVVELGNLKARRGV</sequence>
<name>K1YD91_9BACT</name>
<gene>
    <name evidence="1" type="ORF">ACD_78C00122G0001</name>
</gene>
<feature type="non-terminal residue" evidence="1">
    <location>
        <position position="224"/>
    </location>
</feature>
<dbReference type="AlphaFoldDB" id="K1YD91"/>